<organism evidence="2 3">
    <name type="scientific">Gordonia caeni</name>
    <dbReference type="NCBI Taxonomy" id="1007097"/>
    <lineage>
        <taxon>Bacteria</taxon>
        <taxon>Bacillati</taxon>
        <taxon>Actinomycetota</taxon>
        <taxon>Actinomycetes</taxon>
        <taxon>Mycobacteriales</taxon>
        <taxon>Gordoniaceae</taxon>
        <taxon>Gordonia</taxon>
    </lineage>
</organism>
<dbReference type="InterPro" id="IPR007401">
    <property type="entry name" value="DUF454"/>
</dbReference>
<sequence>MGSMATTTRFRWLWWVVAYVSLGLGLVGIVVPVLPTVPFILLAAFAAARGSEKLHARLLSDSRLGPMFLEWQEHGAISRRAKILATVMMAFCAILLFVITPKLWVPIAVTVIMATVCTWLWLRPEPDGH</sequence>
<gene>
    <name evidence="2" type="ORF">GCM10022231_16520</name>
</gene>
<dbReference type="EMBL" id="BAAAZW010000004">
    <property type="protein sequence ID" value="GAA3957927.1"/>
    <property type="molecule type" value="Genomic_DNA"/>
</dbReference>
<dbReference type="PIRSF" id="PIRSF016789">
    <property type="entry name" value="DUF454"/>
    <property type="match status" value="1"/>
</dbReference>
<evidence type="ECO:0000313" key="2">
    <source>
        <dbReference type="EMBL" id="GAA3957927.1"/>
    </source>
</evidence>
<feature type="transmembrane region" description="Helical" evidence="1">
    <location>
        <begin position="81"/>
        <end position="99"/>
    </location>
</feature>
<comment type="caution">
    <text evidence="2">The sequence shown here is derived from an EMBL/GenBank/DDBJ whole genome shotgun (WGS) entry which is preliminary data.</text>
</comment>
<feature type="transmembrane region" description="Helical" evidence="1">
    <location>
        <begin position="105"/>
        <end position="122"/>
    </location>
</feature>
<name>A0ABP7P1S2_9ACTN</name>
<keyword evidence="3" id="KW-1185">Reference proteome</keyword>
<reference evidence="3" key="1">
    <citation type="journal article" date="2019" name="Int. J. Syst. Evol. Microbiol.">
        <title>The Global Catalogue of Microorganisms (GCM) 10K type strain sequencing project: providing services to taxonomists for standard genome sequencing and annotation.</title>
        <authorList>
            <consortium name="The Broad Institute Genomics Platform"/>
            <consortium name="The Broad Institute Genome Sequencing Center for Infectious Disease"/>
            <person name="Wu L."/>
            <person name="Ma J."/>
        </authorList>
    </citation>
    <scope>NUCLEOTIDE SEQUENCE [LARGE SCALE GENOMIC DNA]</scope>
    <source>
        <strain evidence="3">JCM 16923</strain>
    </source>
</reference>
<keyword evidence="1" id="KW-0472">Membrane</keyword>
<dbReference type="PANTHER" id="PTHR35813">
    <property type="entry name" value="INNER MEMBRANE PROTEIN YBAN"/>
    <property type="match status" value="1"/>
</dbReference>
<evidence type="ECO:0000313" key="3">
    <source>
        <dbReference type="Proteomes" id="UP001418444"/>
    </source>
</evidence>
<evidence type="ECO:0000256" key="1">
    <source>
        <dbReference type="SAM" id="Phobius"/>
    </source>
</evidence>
<accession>A0ABP7P1S2</accession>
<proteinExistence type="predicted"/>
<keyword evidence="1" id="KW-0812">Transmembrane</keyword>
<dbReference type="Pfam" id="PF04304">
    <property type="entry name" value="DUF454"/>
    <property type="match status" value="1"/>
</dbReference>
<feature type="transmembrane region" description="Helical" evidence="1">
    <location>
        <begin position="12"/>
        <end position="45"/>
    </location>
</feature>
<keyword evidence="1" id="KW-1133">Transmembrane helix</keyword>
<dbReference type="PANTHER" id="PTHR35813:SF1">
    <property type="entry name" value="INNER MEMBRANE PROTEIN YBAN"/>
    <property type="match status" value="1"/>
</dbReference>
<dbReference type="Proteomes" id="UP001418444">
    <property type="component" value="Unassembled WGS sequence"/>
</dbReference>
<protein>
    <submittedName>
        <fullName evidence="2">YbaN family protein</fullName>
    </submittedName>
</protein>